<feature type="transmembrane region" description="Helical" evidence="1">
    <location>
        <begin position="35"/>
        <end position="55"/>
    </location>
</feature>
<keyword evidence="1" id="KW-0812">Transmembrane</keyword>
<comment type="caution">
    <text evidence="2">The sequence shown here is derived from an EMBL/GenBank/DDBJ whole genome shotgun (WGS) entry which is preliminary data.</text>
</comment>
<dbReference type="Proteomes" id="UP001185028">
    <property type="component" value="Unassembled WGS sequence"/>
</dbReference>
<keyword evidence="1" id="KW-0472">Membrane</keyword>
<accession>A0ABU1J774</accession>
<sequence>MNYTAIVIFIILAFVQGFVLITYKDTIPKPFKRWLAIFAIVMLLVAFGLMIYGFLMAANPNGS</sequence>
<dbReference type="EMBL" id="JAVDQH010000042">
    <property type="protein sequence ID" value="MDR6246787.1"/>
    <property type="molecule type" value="Genomic_DNA"/>
</dbReference>
<gene>
    <name evidence="2" type="ORF">JOC58_004747</name>
</gene>
<feature type="transmembrane region" description="Helical" evidence="1">
    <location>
        <begin position="6"/>
        <end position="23"/>
    </location>
</feature>
<evidence type="ECO:0000313" key="3">
    <source>
        <dbReference type="Proteomes" id="UP001185028"/>
    </source>
</evidence>
<proteinExistence type="predicted"/>
<organism evidence="2 3">
    <name type="scientific">Paenibacillus hunanensis</name>
    <dbReference type="NCBI Taxonomy" id="539262"/>
    <lineage>
        <taxon>Bacteria</taxon>
        <taxon>Bacillati</taxon>
        <taxon>Bacillota</taxon>
        <taxon>Bacilli</taxon>
        <taxon>Bacillales</taxon>
        <taxon>Paenibacillaceae</taxon>
        <taxon>Paenibacillus</taxon>
    </lineage>
</organism>
<reference evidence="2 3" key="1">
    <citation type="submission" date="2023-07" db="EMBL/GenBank/DDBJ databases">
        <title>Genomic Encyclopedia of Type Strains, Phase IV (KMG-IV): sequencing the most valuable type-strain genomes for metagenomic binning, comparative biology and taxonomic classification.</title>
        <authorList>
            <person name="Goeker M."/>
        </authorList>
    </citation>
    <scope>NUCLEOTIDE SEQUENCE [LARGE SCALE GENOMIC DNA]</scope>
    <source>
        <strain evidence="2 3">DSM 22170</strain>
    </source>
</reference>
<keyword evidence="1" id="KW-1133">Transmembrane helix</keyword>
<evidence type="ECO:0000256" key="1">
    <source>
        <dbReference type="SAM" id="Phobius"/>
    </source>
</evidence>
<dbReference type="RefSeq" id="WP_188776463.1">
    <property type="nucleotide sequence ID" value="NZ_BMMB01000007.1"/>
</dbReference>
<protein>
    <submittedName>
        <fullName evidence="2">TRAP-type C4-dicarboxylate transport system permease small subunit</fullName>
    </submittedName>
</protein>
<keyword evidence="3" id="KW-1185">Reference proteome</keyword>
<evidence type="ECO:0000313" key="2">
    <source>
        <dbReference type="EMBL" id="MDR6246787.1"/>
    </source>
</evidence>
<name>A0ABU1J774_9BACL</name>